<feature type="active site" description="Proton acceptor" evidence="9">
    <location>
        <position position="80"/>
    </location>
</feature>
<dbReference type="GO" id="GO:0004834">
    <property type="term" value="F:tryptophan synthase activity"/>
    <property type="evidence" value="ECO:0007669"/>
    <property type="project" value="UniProtKB-UniRule"/>
</dbReference>
<evidence type="ECO:0000256" key="1">
    <source>
        <dbReference type="ARBA" id="ARBA00003365"/>
    </source>
</evidence>
<dbReference type="Proteomes" id="UP000183918">
    <property type="component" value="Unassembled WGS sequence"/>
</dbReference>
<proteinExistence type="inferred from homology"/>
<dbReference type="InterPro" id="IPR002028">
    <property type="entry name" value="Trp_synthase_suA"/>
</dbReference>
<evidence type="ECO:0000256" key="4">
    <source>
        <dbReference type="ARBA" id="ARBA00022605"/>
    </source>
</evidence>
<accession>A0A1H3H0Z1</accession>
<evidence type="ECO:0000256" key="5">
    <source>
        <dbReference type="ARBA" id="ARBA00022822"/>
    </source>
</evidence>
<sequence>MNVMEKIIKNEQNSKVGFAEQNRIEQRFAELKKENKKAFITYVTACFPDYEHTIDILFSQEKAGVDVVELGVPFSDPIADGPVIQSASFEAIQKGANLVKTFECVKQAREKGLKMPIIFMLYYNTICFYGIENFIKKCNEVGVDGIIVPDLPFEEQDDLQRAIDNNSKDKTIIIQLVSPVSRDRMDMILKDARGFVYCVSSMGVTGQGGNFHREVSNYLESVKEKTDIPVMLGFGIRTFDDISKLIDKVDGAIVGTHFIEVLRENDFSVDEAYKYSKEFKDALDLAVK</sequence>
<comment type="function">
    <text evidence="1 9">The alpha subunit is responsible for the aldol cleavage of indoleglycerol phosphate to indole and glyceraldehyde 3-phosphate.</text>
</comment>
<dbReference type="UniPathway" id="UPA00035">
    <property type="reaction ID" value="UER00044"/>
</dbReference>
<dbReference type="NCBIfam" id="TIGR00262">
    <property type="entry name" value="trpA"/>
    <property type="match status" value="1"/>
</dbReference>
<comment type="subunit">
    <text evidence="3 9">Tetramer of two alpha and two beta chains.</text>
</comment>
<organism evidence="11 12">
    <name type="scientific">Lachnobacterium bovis DSM 14045</name>
    <dbReference type="NCBI Taxonomy" id="1122142"/>
    <lineage>
        <taxon>Bacteria</taxon>
        <taxon>Bacillati</taxon>
        <taxon>Bacillota</taxon>
        <taxon>Clostridia</taxon>
        <taxon>Lachnospirales</taxon>
        <taxon>Lachnospiraceae</taxon>
        <taxon>Lachnobacterium</taxon>
    </lineage>
</organism>
<dbReference type="AlphaFoldDB" id="A0A1H3H0Z1"/>
<dbReference type="GO" id="GO:0005829">
    <property type="term" value="C:cytosol"/>
    <property type="evidence" value="ECO:0007669"/>
    <property type="project" value="TreeGrafter"/>
</dbReference>
<evidence type="ECO:0000256" key="10">
    <source>
        <dbReference type="RuleBase" id="RU003662"/>
    </source>
</evidence>
<reference evidence="11 12" key="1">
    <citation type="submission" date="2016-10" db="EMBL/GenBank/DDBJ databases">
        <authorList>
            <person name="de Groot N.N."/>
        </authorList>
    </citation>
    <scope>NUCLEOTIDE SEQUENCE [LARGE SCALE GENOMIC DNA]</scope>
    <source>
        <strain evidence="11 12">DSM 14045</strain>
    </source>
</reference>
<dbReference type="Pfam" id="PF00290">
    <property type="entry name" value="Trp_syntA"/>
    <property type="match status" value="1"/>
</dbReference>
<dbReference type="PANTHER" id="PTHR43406:SF1">
    <property type="entry name" value="TRYPTOPHAN SYNTHASE ALPHA CHAIN, CHLOROPLASTIC"/>
    <property type="match status" value="1"/>
</dbReference>
<keyword evidence="6 9" id="KW-0057">Aromatic amino acid biosynthesis</keyword>
<evidence type="ECO:0000256" key="7">
    <source>
        <dbReference type="ARBA" id="ARBA00023239"/>
    </source>
</evidence>
<keyword evidence="4 9" id="KW-0028">Amino-acid biosynthesis</keyword>
<dbReference type="PANTHER" id="PTHR43406">
    <property type="entry name" value="TRYPTOPHAN SYNTHASE, ALPHA CHAIN"/>
    <property type="match status" value="1"/>
</dbReference>
<evidence type="ECO:0000313" key="12">
    <source>
        <dbReference type="Proteomes" id="UP000183918"/>
    </source>
</evidence>
<feature type="active site" description="Proton acceptor" evidence="9">
    <location>
        <position position="69"/>
    </location>
</feature>
<evidence type="ECO:0000256" key="3">
    <source>
        <dbReference type="ARBA" id="ARBA00011270"/>
    </source>
</evidence>
<comment type="catalytic activity">
    <reaction evidence="8 9">
        <text>(1S,2R)-1-C-(indol-3-yl)glycerol 3-phosphate + L-serine = D-glyceraldehyde 3-phosphate + L-tryptophan + H2O</text>
        <dbReference type="Rhea" id="RHEA:10532"/>
        <dbReference type="ChEBI" id="CHEBI:15377"/>
        <dbReference type="ChEBI" id="CHEBI:33384"/>
        <dbReference type="ChEBI" id="CHEBI:57912"/>
        <dbReference type="ChEBI" id="CHEBI:58866"/>
        <dbReference type="ChEBI" id="CHEBI:59776"/>
        <dbReference type="EC" id="4.2.1.20"/>
    </reaction>
</comment>
<evidence type="ECO:0000256" key="6">
    <source>
        <dbReference type="ARBA" id="ARBA00023141"/>
    </source>
</evidence>
<dbReference type="InterPro" id="IPR013785">
    <property type="entry name" value="Aldolase_TIM"/>
</dbReference>
<keyword evidence="7 9" id="KW-0456">Lyase</keyword>
<evidence type="ECO:0000256" key="8">
    <source>
        <dbReference type="ARBA" id="ARBA00049047"/>
    </source>
</evidence>
<dbReference type="FunFam" id="3.20.20.70:FF:000037">
    <property type="entry name" value="Tryptophan synthase alpha chain"/>
    <property type="match status" value="1"/>
</dbReference>
<dbReference type="HAMAP" id="MF_00131">
    <property type="entry name" value="Trp_synth_alpha"/>
    <property type="match status" value="1"/>
</dbReference>
<dbReference type="Gene3D" id="3.20.20.70">
    <property type="entry name" value="Aldolase class I"/>
    <property type="match status" value="1"/>
</dbReference>
<keyword evidence="5 9" id="KW-0822">Tryptophan biosynthesis</keyword>
<dbReference type="InterPro" id="IPR018204">
    <property type="entry name" value="Trp_synthase_alpha_AS"/>
</dbReference>
<dbReference type="EMBL" id="FNPG01000007">
    <property type="protein sequence ID" value="SDY08588.1"/>
    <property type="molecule type" value="Genomic_DNA"/>
</dbReference>
<dbReference type="STRING" id="1122142.SAMN02910414_00724"/>
<gene>
    <name evidence="9" type="primary">trpA</name>
    <name evidence="11" type="ORF">SAMN02910414_00724</name>
</gene>
<evidence type="ECO:0000313" key="11">
    <source>
        <dbReference type="EMBL" id="SDY08588.1"/>
    </source>
</evidence>
<evidence type="ECO:0000256" key="2">
    <source>
        <dbReference type="ARBA" id="ARBA00004733"/>
    </source>
</evidence>
<dbReference type="SUPFAM" id="SSF51366">
    <property type="entry name" value="Ribulose-phoshate binding barrel"/>
    <property type="match status" value="1"/>
</dbReference>
<evidence type="ECO:0000256" key="9">
    <source>
        <dbReference type="HAMAP-Rule" id="MF_00131"/>
    </source>
</evidence>
<name>A0A1H3H0Z1_9FIRM</name>
<dbReference type="InterPro" id="IPR011060">
    <property type="entry name" value="RibuloseP-bd_barrel"/>
</dbReference>
<keyword evidence="12" id="KW-1185">Reference proteome</keyword>
<dbReference type="CDD" id="cd04724">
    <property type="entry name" value="Tryptophan_synthase_alpha"/>
    <property type="match status" value="1"/>
</dbReference>
<comment type="pathway">
    <text evidence="2 9">Amino-acid biosynthesis; L-tryptophan biosynthesis; L-tryptophan from chorismate: step 5/5.</text>
</comment>
<comment type="similarity">
    <text evidence="9 10">Belongs to the TrpA family.</text>
</comment>
<dbReference type="PROSITE" id="PS00167">
    <property type="entry name" value="TRP_SYNTHASE_ALPHA"/>
    <property type="match status" value="1"/>
</dbReference>
<protein>
    <recommendedName>
        <fullName evidence="9">Tryptophan synthase alpha chain</fullName>
        <ecNumber evidence="9">4.2.1.20</ecNumber>
    </recommendedName>
</protein>
<dbReference type="EC" id="4.2.1.20" evidence="9"/>